<protein>
    <submittedName>
        <fullName evidence="2">Uncharacterized protein</fullName>
    </submittedName>
</protein>
<feature type="compositionally biased region" description="Polar residues" evidence="1">
    <location>
        <begin position="1"/>
        <end position="14"/>
    </location>
</feature>
<dbReference type="EMBL" id="ML732172">
    <property type="protein sequence ID" value="KAB8077135.1"/>
    <property type="molecule type" value="Genomic_DNA"/>
</dbReference>
<gene>
    <name evidence="2" type="ORF">BDV29DRAFT_168799</name>
</gene>
<feature type="compositionally biased region" description="Pro residues" evidence="1">
    <location>
        <begin position="16"/>
        <end position="26"/>
    </location>
</feature>
<feature type="region of interest" description="Disordered" evidence="1">
    <location>
        <begin position="51"/>
        <end position="82"/>
    </location>
</feature>
<dbReference type="OrthoDB" id="5282002at2759"/>
<dbReference type="AlphaFoldDB" id="A0A5N5XAI6"/>
<feature type="compositionally biased region" description="Polar residues" evidence="1">
    <location>
        <begin position="64"/>
        <end position="74"/>
    </location>
</feature>
<dbReference type="Proteomes" id="UP000326565">
    <property type="component" value="Unassembled WGS sequence"/>
</dbReference>
<feature type="region of interest" description="Disordered" evidence="1">
    <location>
        <begin position="1"/>
        <end position="35"/>
    </location>
</feature>
<evidence type="ECO:0000256" key="1">
    <source>
        <dbReference type="SAM" id="MobiDB-lite"/>
    </source>
</evidence>
<organism evidence="2 3">
    <name type="scientific">Aspergillus leporis</name>
    <dbReference type="NCBI Taxonomy" id="41062"/>
    <lineage>
        <taxon>Eukaryota</taxon>
        <taxon>Fungi</taxon>
        <taxon>Dikarya</taxon>
        <taxon>Ascomycota</taxon>
        <taxon>Pezizomycotina</taxon>
        <taxon>Eurotiomycetes</taxon>
        <taxon>Eurotiomycetidae</taxon>
        <taxon>Eurotiales</taxon>
        <taxon>Aspergillaceae</taxon>
        <taxon>Aspergillus</taxon>
        <taxon>Aspergillus subgen. Circumdati</taxon>
    </lineage>
</organism>
<evidence type="ECO:0000313" key="2">
    <source>
        <dbReference type="EMBL" id="KAB8077135.1"/>
    </source>
</evidence>
<evidence type="ECO:0000313" key="3">
    <source>
        <dbReference type="Proteomes" id="UP000326565"/>
    </source>
</evidence>
<reference evidence="2 3" key="1">
    <citation type="submission" date="2019-04" db="EMBL/GenBank/DDBJ databases">
        <title>Friends and foes A comparative genomics study of 23 Aspergillus species from section Flavi.</title>
        <authorList>
            <consortium name="DOE Joint Genome Institute"/>
            <person name="Kjaerbolling I."/>
            <person name="Vesth T."/>
            <person name="Frisvad J.C."/>
            <person name="Nybo J.L."/>
            <person name="Theobald S."/>
            <person name="Kildgaard S."/>
            <person name="Isbrandt T."/>
            <person name="Kuo A."/>
            <person name="Sato A."/>
            <person name="Lyhne E.K."/>
            <person name="Kogle M.E."/>
            <person name="Wiebenga A."/>
            <person name="Kun R.S."/>
            <person name="Lubbers R.J."/>
            <person name="Makela M.R."/>
            <person name="Barry K."/>
            <person name="Chovatia M."/>
            <person name="Clum A."/>
            <person name="Daum C."/>
            <person name="Haridas S."/>
            <person name="He G."/>
            <person name="LaButti K."/>
            <person name="Lipzen A."/>
            <person name="Mondo S."/>
            <person name="Riley R."/>
            <person name="Salamov A."/>
            <person name="Simmons B.A."/>
            <person name="Magnuson J.K."/>
            <person name="Henrissat B."/>
            <person name="Mortensen U.H."/>
            <person name="Larsen T.O."/>
            <person name="Devries R.P."/>
            <person name="Grigoriev I.V."/>
            <person name="Machida M."/>
            <person name="Baker S.E."/>
            <person name="Andersen M.R."/>
        </authorList>
    </citation>
    <scope>NUCLEOTIDE SEQUENCE [LARGE SCALE GENOMIC DNA]</scope>
    <source>
        <strain evidence="2 3">CBS 151.66</strain>
    </source>
</reference>
<keyword evidence="3" id="KW-1185">Reference proteome</keyword>
<proteinExistence type="predicted"/>
<sequence>MVEHQTTYSLQLTPPLTYPANPPNYPQEPTSAGSMTAWLSSSRSVRFYIPTLQPKEPGKRKQTRTINPHLQTSKTNHKNKTRTIKAHPYMQTVPPNTTAFYVLDFIPNTHNKLRGHDAQKL</sequence>
<accession>A0A5N5XAI6</accession>
<name>A0A5N5XAI6_9EURO</name>